<evidence type="ECO:0000313" key="2">
    <source>
        <dbReference type="Proteomes" id="UP000199615"/>
    </source>
</evidence>
<keyword evidence="1" id="KW-0489">Methyltransferase</keyword>
<dbReference type="SUPFAM" id="SSF53335">
    <property type="entry name" value="S-adenosyl-L-methionine-dependent methyltransferases"/>
    <property type="match status" value="1"/>
</dbReference>
<proteinExistence type="predicted"/>
<accession>A0A1H8X801</accession>
<protein>
    <submittedName>
        <fullName evidence="1">Ubiquinone/menaquinone biosynthesis C-methylase UbiE</fullName>
    </submittedName>
</protein>
<dbReference type="Pfam" id="PF13489">
    <property type="entry name" value="Methyltransf_23"/>
    <property type="match status" value="1"/>
</dbReference>
<dbReference type="EMBL" id="FODT01000017">
    <property type="protein sequence ID" value="SEP36064.1"/>
    <property type="molecule type" value="Genomic_DNA"/>
</dbReference>
<name>A0A1H8X801_9BRAD</name>
<dbReference type="Proteomes" id="UP000199615">
    <property type="component" value="Unassembled WGS sequence"/>
</dbReference>
<dbReference type="CDD" id="cd02440">
    <property type="entry name" value="AdoMet_MTases"/>
    <property type="match status" value="1"/>
</dbReference>
<keyword evidence="1" id="KW-0830">Ubiquinone</keyword>
<keyword evidence="2" id="KW-1185">Reference proteome</keyword>
<dbReference type="PANTHER" id="PTHR43861">
    <property type="entry name" value="TRANS-ACONITATE 2-METHYLTRANSFERASE-RELATED"/>
    <property type="match status" value="1"/>
</dbReference>
<sequence length="326" mass="36167">MLAPALAQDGPAPAISAADTAWMMATTASLALQTCRLLSDNCGPKLRGGNPLEAQKISEMLEINKDQKNYYEVASGGSTHEVNSAATNTWRRLRSRVLGVFDGTAVAKSIDDLHRQWMGDLSGKKVLELGVGNGSPFSREMAHSAREYVAIDLSQSRIDELRKKVGTAENVKLYATDFLSAEAFPEEKFDLIYAMAVFHHFKHLDALLDVVERKLAPGGQVITYDPVKVWWGARLLRAAFRPFQTDAAWEHPFAEQSLATIEKRFRVLHCQGIMGKAKWACIAGAISPAAGRRLAQQWHEDDLRTMTATRTLRSCLQVSYHLQKMP</sequence>
<dbReference type="GO" id="GO:0008168">
    <property type="term" value="F:methyltransferase activity"/>
    <property type="evidence" value="ECO:0007669"/>
    <property type="project" value="UniProtKB-KW"/>
</dbReference>
<dbReference type="Gene3D" id="3.40.50.150">
    <property type="entry name" value="Vaccinia Virus protein VP39"/>
    <property type="match status" value="1"/>
</dbReference>
<keyword evidence="1" id="KW-0808">Transferase</keyword>
<reference evidence="2" key="1">
    <citation type="submission" date="2016-10" db="EMBL/GenBank/DDBJ databases">
        <authorList>
            <person name="Varghese N."/>
            <person name="Submissions S."/>
        </authorList>
    </citation>
    <scope>NUCLEOTIDE SEQUENCE [LARGE SCALE GENOMIC DNA]</scope>
    <source>
        <strain evidence="2">DSM 123</strain>
    </source>
</reference>
<evidence type="ECO:0000313" key="1">
    <source>
        <dbReference type="EMBL" id="SEP36064.1"/>
    </source>
</evidence>
<dbReference type="AlphaFoldDB" id="A0A1H8X801"/>
<dbReference type="GO" id="GO:0032259">
    <property type="term" value="P:methylation"/>
    <property type="evidence" value="ECO:0007669"/>
    <property type="project" value="UniProtKB-KW"/>
</dbReference>
<dbReference type="InterPro" id="IPR029063">
    <property type="entry name" value="SAM-dependent_MTases_sf"/>
</dbReference>
<organism evidence="1 2">
    <name type="scientific">Rhodopseudomonas pseudopalustris</name>
    <dbReference type="NCBI Taxonomy" id="1513892"/>
    <lineage>
        <taxon>Bacteria</taxon>
        <taxon>Pseudomonadati</taxon>
        <taxon>Pseudomonadota</taxon>
        <taxon>Alphaproteobacteria</taxon>
        <taxon>Hyphomicrobiales</taxon>
        <taxon>Nitrobacteraceae</taxon>
        <taxon>Rhodopseudomonas</taxon>
    </lineage>
</organism>
<gene>
    <name evidence="1" type="ORF">SAMN05444123_11752</name>
</gene>